<comment type="similarity">
    <text evidence="4 9">Belongs to the SurE nucleotidase family.</text>
</comment>
<evidence type="ECO:0000256" key="4">
    <source>
        <dbReference type="ARBA" id="ARBA00011062"/>
    </source>
</evidence>
<comment type="cofactor">
    <cofactor evidence="2">
        <name>Mg(2+)</name>
        <dbReference type="ChEBI" id="CHEBI:18420"/>
    </cofactor>
</comment>
<dbReference type="Gene3D" id="3.40.1210.10">
    <property type="entry name" value="Survival protein SurE-like phosphatase/nucleotidase"/>
    <property type="match status" value="1"/>
</dbReference>
<dbReference type="PROSITE" id="PS50042">
    <property type="entry name" value="CNMP_BINDING_3"/>
    <property type="match status" value="1"/>
</dbReference>
<comment type="caution">
    <text evidence="11">The sequence shown here is derived from an EMBL/GenBank/DDBJ whole genome shotgun (WGS) entry which is preliminary data.</text>
</comment>
<dbReference type="RefSeq" id="WP_047977183.1">
    <property type="nucleotide sequence ID" value="NZ_JWIZ01000045.1"/>
</dbReference>
<feature type="binding site" evidence="9">
    <location>
        <position position="40"/>
    </location>
    <ligand>
        <name>a divalent metal cation</name>
        <dbReference type="ChEBI" id="CHEBI:60240"/>
    </ligand>
</feature>
<keyword evidence="8 9" id="KW-0378">Hydrolase</keyword>
<feature type="binding site" evidence="9">
    <location>
        <position position="9"/>
    </location>
    <ligand>
        <name>a divalent metal cation</name>
        <dbReference type="ChEBI" id="CHEBI:60240"/>
    </ligand>
</feature>
<evidence type="ECO:0000256" key="5">
    <source>
        <dbReference type="ARBA" id="ARBA00022490"/>
    </source>
</evidence>
<feature type="binding site" evidence="9">
    <location>
        <position position="93"/>
    </location>
    <ligand>
        <name>a divalent metal cation</name>
        <dbReference type="ChEBI" id="CHEBI:60240"/>
    </ligand>
</feature>
<evidence type="ECO:0000256" key="7">
    <source>
        <dbReference type="ARBA" id="ARBA00022741"/>
    </source>
</evidence>
<keyword evidence="12" id="KW-1185">Reference proteome</keyword>
<protein>
    <recommendedName>
        <fullName evidence="9">5'-nucleotidase SurE</fullName>
        <ecNumber evidence="9">3.1.3.5</ecNumber>
    </recommendedName>
    <alternativeName>
        <fullName evidence="9">Nucleoside 5'-monophosphate phosphohydrolase</fullName>
    </alternativeName>
</protein>
<dbReference type="HAMAP" id="MF_00060">
    <property type="entry name" value="SurE"/>
    <property type="match status" value="1"/>
</dbReference>
<keyword evidence="5 9" id="KW-0963">Cytoplasm</keyword>
<dbReference type="GO" id="GO:0005737">
    <property type="term" value="C:cytoplasm"/>
    <property type="evidence" value="ECO:0007669"/>
    <property type="project" value="UniProtKB-SubCell"/>
</dbReference>
<dbReference type="InterPro" id="IPR000595">
    <property type="entry name" value="cNMP-bd_dom"/>
</dbReference>
<dbReference type="AlphaFoldDB" id="A0A0J5S301"/>
<dbReference type="EC" id="3.1.3.5" evidence="9"/>
<sequence>MNILMSNDDGFHATGIQILAKTLREAGHNVTVVAPDRNRSAASSCLTLVDPLRVFRFENGDYTIIAGTPADCVHLALNGLLDTPFDLVVSGINHGANLGDDVVYSGTVAAALEGRHLHLPSLAVSLVGQHGASYLAGECHFDTAAQAVLAILPKIQAGLLPAQHILNINVPNLPYSQLKGMQITRLGRRSPAAQIVKQQDPRGSTVYWIGENGKPVEAGEGTDFYAIEHGYVSITPLQADMTAHTSLNALNKAFQ</sequence>
<dbReference type="FunFam" id="3.40.1210.10:FF:000001">
    <property type="entry name" value="5'/3'-nucleotidase SurE"/>
    <property type="match status" value="1"/>
</dbReference>
<evidence type="ECO:0000256" key="1">
    <source>
        <dbReference type="ARBA" id="ARBA00000815"/>
    </source>
</evidence>
<dbReference type="PATRIC" id="fig|67855.3.peg.1539"/>
<dbReference type="PANTHER" id="PTHR30457:SF12">
    <property type="entry name" value="5'_3'-NUCLEOTIDASE SURE"/>
    <property type="match status" value="1"/>
</dbReference>
<dbReference type="Pfam" id="PF01975">
    <property type="entry name" value="SurE"/>
    <property type="match status" value="1"/>
</dbReference>
<dbReference type="Proteomes" id="UP000036270">
    <property type="component" value="Unassembled WGS sequence"/>
</dbReference>
<evidence type="ECO:0000259" key="10">
    <source>
        <dbReference type="PROSITE" id="PS50042"/>
    </source>
</evidence>
<dbReference type="STRING" id="67855.RO21_07505"/>
<dbReference type="InterPro" id="IPR030048">
    <property type="entry name" value="SurE"/>
</dbReference>
<organism evidence="11 12">
    <name type="scientific">Muribacter muris</name>
    <dbReference type="NCBI Taxonomy" id="67855"/>
    <lineage>
        <taxon>Bacteria</taxon>
        <taxon>Pseudomonadati</taxon>
        <taxon>Pseudomonadota</taxon>
        <taxon>Gammaproteobacteria</taxon>
        <taxon>Pasteurellales</taxon>
        <taxon>Pasteurellaceae</taxon>
        <taxon>Muribacter</taxon>
    </lineage>
</organism>
<keyword evidence="7 9" id="KW-0547">Nucleotide-binding</keyword>
<proteinExistence type="inferred from homology"/>
<dbReference type="SUPFAM" id="SSF64167">
    <property type="entry name" value="SurE-like"/>
    <property type="match status" value="1"/>
</dbReference>
<dbReference type="GO" id="GO:0008254">
    <property type="term" value="F:3'-nucleotidase activity"/>
    <property type="evidence" value="ECO:0007669"/>
    <property type="project" value="TreeGrafter"/>
</dbReference>
<comment type="cofactor">
    <cofactor evidence="9">
        <name>a divalent metal cation</name>
        <dbReference type="ChEBI" id="CHEBI:60240"/>
    </cofactor>
    <text evidence="9">Binds 1 divalent metal cation per subunit.</text>
</comment>
<dbReference type="EMBL" id="JWIZ01000045">
    <property type="protein sequence ID" value="KMK51187.1"/>
    <property type="molecule type" value="Genomic_DNA"/>
</dbReference>
<dbReference type="InterPro" id="IPR002828">
    <property type="entry name" value="SurE-like_Pase/nucleotidase"/>
</dbReference>
<dbReference type="NCBIfam" id="NF001490">
    <property type="entry name" value="PRK00346.1-4"/>
    <property type="match status" value="1"/>
</dbReference>
<comment type="subcellular location">
    <subcellularLocation>
        <location evidence="3 9">Cytoplasm</location>
    </subcellularLocation>
</comment>
<evidence type="ECO:0000256" key="6">
    <source>
        <dbReference type="ARBA" id="ARBA00022723"/>
    </source>
</evidence>
<dbReference type="NCBIfam" id="NF001489">
    <property type="entry name" value="PRK00346.1-3"/>
    <property type="match status" value="1"/>
</dbReference>
<feature type="domain" description="Cyclic nucleotide-binding" evidence="10">
    <location>
        <begin position="48"/>
        <end position="111"/>
    </location>
</feature>
<comment type="catalytic activity">
    <reaction evidence="1 9">
        <text>a ribonucleoside 5'-phosphate + H2O = a ribonucleoside + phosphate</text>
        <dbReference type="Rhea" id="RHEA:12484"/>
        <dbReference type="ChEBI" id="CHEBI:15377"/>
        <dbReference type="ChEBI" id="CHEBI:18254"/>
        <dbReference type="ChEBI" id="CHEBI:43474"/>
        <dbReference type="ChEBI" id="CHEBI:58043"/>
        <dbReference type="EC" id="3.1.3.5"/>
    </reaction>
</comment>
<evidence type="ECO:0000313" key="11">
    <source>
        <dbReference type="EMBL" id="KMK51187.1"/>
    </source>
</evidence>
<dbReference type="InterPro" id="IPR036523">
    <property type="entry name" value="SurE-like_sf"/>
</dbReference>
<gene>
    <name evidence="9 11" type="primary">surE</name>
    <name evidence="11" type="ORF">RO21_07505</name>
</gene>
<dbReference type="GO" id="GO:0000166">
    <property type="term" value="F:nucleotide binding"/>
    <property type="evidence" value="ECO:0007669"/>
    <property type="project" value="UniProtKB-KW"/>
</dbReference>
<accession>A0A0J5S301</accession>
<dbReference type="GO" id="GO:0004309">
    <property type="term" value="F:exopolyphosphatase activity"/>
    <property type="evidence" value="ECO:0007669"/>
    <property type="project" value="TreeGrafter"/>
</dbReference>
<reference evidence="11 12" key="1">
    <citation type="submission" date="2014-12" db="EMBL/GenBank/DDBJ databases">
        <title>Reclassification of Actinobacillus muris as Muribacter muris.</title>
        <authorList>
            <person name="Christensen H."/>
            <person name="Nicklas W."/>
            <person name="Bisgaard M."/>
        </authorList>
    </citation>
    <scope>NUCLEOTIDE SEQUENCE [LARGE SCALE GENOMIC DNA]</scope>
    <source>
        <strain evidence="11 12">Ackerman80-443D</strain>
    </source>
</reference>
<keyword evidence="6 9" id="KW-0479">Metal-binding</keyword>
<comment type="function">
    <text evidence="9">Nucleotidase that shows phosphatase activity on nucleoside 5'-monophosphates.</text>
</comment>
<feature type="binding site" evidence="9">
    <location>
        <position position="8"/>
    </location>
    <ligand>
        <name>a divalent metal cation</name>
        <dbReference type="ChEBI" id="CHEBI:60240"/>
    </ligand>
</feature>
<dbReference type="NCBIfam" id="TIGR00087">
    <property type="entry name" value="surE"/>
    <property type="match status" value="1"/>
</dbReference>
<evidence type="ECO:0000256" key="3">
    <source>
        <dbReference type="ARBA" id="ARBA00004496"/>
    </source>
</evidence>
<name>A0A0J5S301_9PAST</name>
<dbReference type="PANTHER" id="PTHR30457">
    <property type="entry name" value="5'-NUCLEOTIDASE SURE"/>
    <property type="match status" value="1"/>
</dbReference>
<evidence type="ECO:0000256" key="2">
    <source>
        <dbReference type="ARBA" id="ARBA00001946"/>
    </source>
</evidence>
<evidence type="ECO:0000256" key="8">
    <source>
        <dbReference type="ARBA" id="ARBA00022801"/>
    </source>
</evidence>
<evidence type="ECO:0000256" key="9">
    <source>
        <dbReference type="HAMAP-Rule" id="MF_00060"/>
    </source>
</evidence>
<evidence type="ECO:0000313" key="12">
    <source>
        <dbReference type="Proteomes" id="UP000036270"/>
    </source>
</evidence>
<dbReference type="GO" id="GO:0046872">
    <property type="term" value="F:metal ion binding"/>
    <property type="evidence" value="ECO:0007669"/>
    <property type="project" value="UniProtKB-UniRule"/>
</dbReference>
<dbReference type="GO" id="GO:0008253">
    <property type="term" value="F:5'-nucleotidase activity"/>
    <property type="evidence" value="ECO:0007669"/>
    <property type="project" value="UniProtKB-UniRule"/>
</dbReference>